<accession>A0A9W9G975</accession>
<evidence type="ECO:0000313" key="2">
    <source>
        <dbReference type="EMBL" id="KAJ5114366.1"/>
    </source>
</evidence>
<name>A0A9W9G975_9EURO</name>
<feature type="chain" id="PRO_5040898048" evidence="1">
    <location>
        <begin position="17"/>
        <end position="222"/>
    </location>
</feature>
<dbReference type="PANTHER" id="PTHR38049:SF1">
    <property type="entry name" value="PROTEIN KINASE DOMAIN-CONTAINING PROTEIN"/>
    <property type="match status" value="1"/>
</dbReference>
<evidence type="ECO:0000313" key="3">
    <source>
        <dbReference type="Proteomes" id="UP001141434"/>
    </source>
</evidence>
<dbReference type="EMBL" id="JAPMSZ010000001">
    <property type="protein sequence ID" value="KAJ5114366.1"/>
    <property type="molecule type" value="Genomic_DNA"/>
</dbReference>
<keyword evidence="3" id="KW-1185">Reference proteome</keyword>
<comment type="caution">
    <text evidence="2">The sequence shown here is derived from an EMBL/GenBank/DDBJ whole genome shotgun (WGS) entry which is preliminary data.</text>
</comment>
<dbReference type="PANTHER" id="PTHR38049">
    <property type="entry name" value="RICIN B LECTIN DOMAIN-CONTAINING PROTEIN"/>
    <property type="match status" value="1"/>
</dbReference>
<dbReference type="Proteomes" id="UP001141434">
    <property type="component" value="Unassembled WGS sequence"/>
</dbReference>
<protein>
    <submittedName>
        <fullName evidence="2">Uncharacterized protein</fullName>
    </submittedName>
</protein>
<dbReference type="GeneID" id="81389877"/>
<gene>
    <name evidence="2" type="ORF">NUU61_000125</name>
</gene>
<keyword evidence="1" id="KW-0732">Signal</keyword>
<organism evidence="2 3">
    <name type="scientific">Penicillium alfredii</name>
    <dbReference type="NCBI Taxonomy" id="1506179"/>
    <lineage>
        <taxon>Eukaryota</taxon>
        <taxon>Fungi</taxon>
        <taxon>Dikarya</taxon>
        <taxon>Ascomycota</taxon>
        <taxon>Pezizomycotina</taxon>
        <taxon>Eurotiomycetes</taxon>
        <taxon>Eurotiomycetidae</taxon>
        <taxon>Eurotiales</taxon>
        <taxon>Aspergillaceae</taxon>
        <taxon>Penicillium</taxon>
    </lineage>
</organism>
<evidence type="ECO:0000256" key="1">
    <source>
        <dbReference type="SAM" id="SignalP"/>
    </source>
</evidence>
<sequence>MVIGLLALTSIPTVTGVAMGVSEQRKANQRKEDARRMVKFYLDAECEGDTDDDREVQGKRVVVRNDKVYLDDPLPSNRTIPSFTALSFYVEYPEPEETKHLTRGLGLPTHVSADPPLLNWVYADTATHELRYGNRSQSVTHVVGPWDWSDDERVVLLEEKSGFVAVEEEEGVWALYFDRNGDELARVLEERGMLGCAFVPVSLVRVVEEKPPQNQAQAQAQE</sequence>
<reference evidence="2" key="1">
    <citation type="submission" date="2022-11" db="EMBL/GenBank/DDBJ databases">
        <authorList>
            <person name="Petersen C."/>
        </authorList>
    </citation>
    <scope>NUCLEOTIDE SEQUENCE</scope>
    <source>
        <strain evidence="2">IBT 34128</strain>
    </source>
</reference>
<reference evidence="2" key="2">
    <citation type="journal article" date="2023" name="IMA Fungus">
        <title>Comparative genomic study of the Penicillium genus elucidates a diverse pangenome and 15 lateral gene transfer events.</title>
        <authorList>
            <person name="Petersen C."/>
            <person name="Sorensen T."/>
            <person name="Nielsen M.R."/>
            <person name="Sondergaard T.E."/>
            <person name="Sorensen J.L."/>
            <person name="Fitzpatrick D.A."/>
            <person name="Frisvad J.C."/>
            <person name="Nielsen K.L."/>
        </authorList>
    </citation>
    <scope>NUCLEOTIDE SEQUENCE</scope>
    <source>
        <strain evidence="2">IBT 34128</strain>
    </source>
</reference>
<proteinExistence type="predicted"/>
<dbReference type="OrthoDB" id="3928002at2759"/>
<feature type="signal peptide" evidence="1">
    <location>
        <begin position="1"/>
        <end position="16"/>
    </location>
</feature>
<dbReference type="AlphaFoldDB" id="A0A9W9G975"/>
<dbReference type="RefSeq" id="XP_056515559.1">
    <property type="nucleotide sequence ID" value="XM_056650709.1"/>
</dbReference>